<dbReference type="GO" id="GO:0016788">
    <property type="term" value="F:hydrolase activity, acting on ester bonds"/>
    <property type="evidence" value="ECO:0007669"/>
    <property type="project" value="UniProtKB-ARBA"/>
</dbReference>
<feature type="chain" id="PRO_5040989154" evidence="2">
    <location>
        <begin position="22"/>
        <end position="279"/>
    </location>
</feature>
<gene>
    <name evidence="4" type="ORF">NG895_06625</name>
</gene>
<evidence type="ECO:0000313" key="5">
    <source>
        <dbReference type="Proteomes" id="UP001155241"/>
    </source>
</evidence>
<name>A0A9X2FG45_9BACT</name>
<dbReference type="SUPFAM" id="SSF52266">
    <property type="entry name" value="SGNH hydrolase"/>
    <property type="match status" value="1"/>
</dbReference>
<evidence type="ECO:0000259" key="3">
    <source>
        <dbReference type="Pfam" id="PF03629"/>
    </source>
</evidence>
<keyword evidence="1" id="KW-0378">Hydrolase</keyword>
<feature type="domain" description="Sialate O-acetylesterase" evidence="3">
    <location>
        <begin position="36"/>
        <end position="264"/>
    </location>
</feature>
<dbReference type="InterPro" id="IPR036514">
    <property type="entry name" value="SGNH_hydro_sf"/>
</dbReference>
<dbReference type="Gene3D" id="3.40.50.1110">
    <property type="entry name" value="SGNH hydrolase"/>
    <property type="match status" value="1"/>
</dbReference>
<protein>
    <submittedName>
        <fullName evidence="4">Sialate O-acetylesterase</fullName>
    </submittedName>
</protein>
<evidence type="ECO:0000256" key="2">
    <source>
        <dbReference type="SAM" id="SignalP"/>
    </source>
</evidence>
<comment type="caution">
    <text evidence="4">The sequence shown here is derived from an EMBL/GenBank/DDBJ whole genome shotgun (WGS) entry which is preliminary data.</text>
</comment>
<accession>A0A9X2FG45</accession>
<feature type="signal peptide" evidence="2">
    <location>
        <begin position="1"/>
        <end position="21"/>
    </location>
</feature>
<dbReference type="PANTHER" id="PTHR31988:SF19">
    <property type="entry name" value="9-O-ACETYL-N-ACETYLNEURAMINIC ACID DEACETYLASE-RELATED"/>
    <property type="match status" value="1"/>
</dbReference>
<evidence type="ECO:0000313" key="4">
    <source>
        <dbReference type="EMBL" id="MCO6043576.1"/>
    </source>
</evidence>
<dbReference type="RefSeq" id="WP_252851679.1">
    <property type="nucleotide sequence ID" value="NZ_JAMXLR010000024.1"/>
</dbReference>
<dbReference type="AlphaFoldDB" id="A0A9X2FG45"/>
<organism evidence="4 5">
    <name type="scientific">Aeoliella straminimaris</name>
    <dbReference type="NCBI Taxonomy" id="2954799"/>
    <lineage>
        <taxon>Bacteria</taxon>
        <taxon>Pseudomonadati</taxon>
        <taxon>Planctomycetota</taxon>
        <taxon>Planctomycetia</taxon>
        <taxon>Pirellulales</taxon>
        <taxon>Lacipirellulaceae</taxon>
        <taxon>Aeoliella</taxon>
    </lineage>
</organism>
<evidence type="ECO:0000256" key="1">
    <source>
        <dbReference type="ARBA" id="ARBA00022801"/>
    </source>
</evidence>
<dbReference type="EMBL" id="JAMXLR010000024">
    <property type="protein sequence ID" value="MCO6043576.1"/>
    <property type="molecule type" value="Genomic_DNA"/>
</dbReference>
<dbReference type="InterPro" id="IPR052940">
    <property type="entry name" value="Carb_Esterase_6"/>
</dbReference>
<sequence length="279" mass="30864">MTNELSFALLLALLCPALTIAADETKPLESYPKQQVHLFLLAGQSNMAGRGKVGPEDKRIHPRVFALSKQGEWVPAVDPIHYDKRSAGVGLGKSFALALAEQRDDIVIGLIPAACGGSPISTWEPGGYHNQTKSHPYDDAIARTRRATRDGTLQGILWHQGEGDSHPERAPDYEERLRQLIGRFRQDLDAPQLPFVIGQLGQFPQKPWNEARQTVNQAHIAIAEQVPRVGFVSSDGLTCRADNTHFNAESLRKFGRRYAETYLQLVENAAPTATDEPNR</sequence>
<dbReference type="PANTHER" id="PTHR31988">
    <property type="entry name" value="ESTERASE, PUTATIVE (DUF303)-RELATED"/>
    <property type="match status" value="1"/>
</dbReference>
<dbReference type="Pfam" id="PF03629">
    <property type="entry name" value="SASA"/>
    <property type="match status" value="1"/>
</dbReference>
<reference evidence="4" key="1">
    <citation type="submission" date="2022-06" db="EMBL/GenBank/DDBJ databases">
        <title>Aeoliella straminimaris, a novel planctomycete from sediments.</title>
        <authorList>
            <person name="Vitorino I.R."/>
            <person name="Lage O.M."/>
        </authorList>
    </citation>
    <scope>NUCLEOTIDE SEQUENCE</scope>
    <source>
        <strain evidence="4">ICT_H6.2</strain>
    </source>
</reference>
<dbReference type="InterPro" id="IPR005181">
    <property type="entry name" value="SASA"/>
</dbReference>
<dbReference type="Proteomes" id="UP001155241">
    <property type="component" value="Unassembled WGS sequence"/>
</dbReference>
<keyword evidence="5" id="KW-1185">Reference proteome</keyword>
<proteinExistence type="predicted"/>
<keyword evidence="2" id="KW-0732">Signal</keyword>